<name>A0A074JH53_9RHOB</name>
<evidence type="ECO:0000313" key="2">
    <source>
        <dbReference type="Proteomes" id="UP000027471"/>
    </source>
</evidence>
<keyword evidence="2" id="KW-1185">Reference proteome</keyword>
<gene>
    <name evidence="1" type="ORF">DT23_17390</name>
</gene>
<reference evidence="1 2" key="1">
    <citation type="journal article" date="2015" name="Antonie Van Leeuwenhoek">
        <title>Thioclava indica sp. nov., isolated from surface seawater of the Indian Ocean.</title>
        <authorList>
            <person name="Liu Y."/>
            <person name="Lai Q."/>
            <person name="Du J."/>
            <person name="Xu H."/>
            <person name="Jiang L."/>
            <person name="Shao Z."/>
        </authorList>
    </citation>
    <scope>NUCLEOTIDE SEQUENCE [LARGE SCALE GENOMIC DNA]</scope>
    <source>
        <strain evidence="1 2">DT23-4</strain>
    </source>
</reference>
<accession>A0A074JH53</accession>
<dbReference type="STRING" id="1353528.DT23_17390"/>
<dbReference type="RefSeq" id="WP_240473622.1">
    <property type="nucleotide sequence ID" value="NZ_AUNB01000045.1"/>
</dbReference>
<dbReference type="EMBL" id="AUNB01000045">
    <property type="protein sequence ID" value="KEO56951.1"/>
    <property type="molecule type" value="Genomic_DNA"/>
</dbReference>
<evidence type="ECO:0000313" key="1">
    <source>
        <dbReference type="EMBL" id="KEO56951.1"/>
    </source>
</evidence>
<protein>
    <submittedName>
        <fullName evidence="1">Uncharacterized protein</fullName>
    </submittedName>
</protein>
<dbReference type="Proteomes" id="UP000027471">
    <property type="component" value="Unassembled WGS sequence"/>
</dbReference>
<dbReference type="eggNOG" id="ENOG502Z9D8">
    <property type="taxonomic scope" value="Bacteria"/>
</dbReference>
<dbReference type="AlphaFoldDB" id="A0A074JH53"/>
<proteinExistence type="predicted"/>
<comment type="caution">
    <text evidence="1">The sequence shown here is derived from an EMBL/GenBank/DDBJ whole genome shotgun (WGS) entry which is preliminary data.</text>
</comment>
<organism evidence="1 2">
    <name type="scientific">Thioclava indica</name>
    <dbReference type="NCBI Taxonomy" id="1353528"/>
    <lineage>
        <taxon>Bacteria</taxon>
        <taxon>Pseudomonadati</taxon>
        <taxon>Pseudomonadota</taxon>
        <taxon>Alphaproteobacteria</taxon>
        <taxon>Rhodobacterales</taxon>
        <taxon>Paracoccaceae</taxon>
        <taxon>Thioclava</taxon>
    </lineage>
</organism>
<sequence length="238" mass="25952">MSEQAQITQETVQPLFTRGSGDYLFARWGRPIVPVVFGVEAGTLATVKGAVEAVVALAGHKMAETDPELGANLMIFFFRDWQELLEVPNLDQLIDGLQDLVVRLDDQGASQYRVFRFDPDGAIRACFSFVRMDAGLDEVPAEVIALQQAVQMIVLWSDTAFSERSPLAMARGVTVLRPDIAAVIAAGYDPVMPAVARDSSHALRLAARAELRQDEAVQAVRDLRREVGEADQGEPDGA</sequence>